<evidence type="ECO:0000256" key="3">
    <source>
        <dbReference type="ARBA" id="ARBA00022692"/>
    </source>
</evidence>
<protein>
    <recommendedName>
        <fullName evidence="7">SSD domain-containing protein</fullName>
    </recommendedName>
</protein>
<evidence type="ECO:0000259" key="7">
    <source>
        <dbReference type="PROSITE" id="PS50156"/>
    </source>
</evidence>
<name>A0A3B1BZ34_9ZZZZ</name>
<accession>A0A3B1BZ34</accession>
<dbReference type="AlphaFoldDB" id="A0A3B1BZ34"/>
<organism evidence="8">
    <name type="scientific">hydrothermal vent metagenome</name>
    <dbReference type="NCBI Taxonomy" id="652676"/>
    <lineage>
        <taxon>unclassified sequences</taxon>
        <taxon>metagenomes</taxon>
        <taxon>ecological metagenomes</taxon>
    </lineage>
</organism>
<dbReference type="SUPFAM" id="SSF82866">
    <property type="entry name" value="Multidrug efflux transporter AcrB transmembrane domain"/>
    <property type="match status" value="2"/>
</dbReference>
<keyword evidence="3 6" id="KW-0812">Transmembrane</keyword>
<feature type="transmembrane region" description="Helical" evidence="6">
    <location>
        <begin position="316"/>
        <end position="338"/>
    </location>
</feature>
<feature type="transmembrane region" description="Helical" evidence="6">
    <location>
        <begin position="816"/>
        <end position="836"/>
    </location>
</feature>
<dbReference type="Pfam" id="PF03176">
    <property type="entry name" value="MMPL"/>
    <property type="match status" value="2"/>
</dbReference>
<evidence type="ECO:0000256" key="6">
    <source>
        <dbReference type="SAM" id="Phobius"/>
    </source>
</evidence>
<dbReference type="GO" id="GO:0022857">
    <property type="term" value="F:transmembrane transporter activity"/>
    <property type="evidence" value="ECO:0007669"/>
    <property type="project" value="InterPro"/>
</dbReference>
<feature type="transmembrane region" description="Helical" evidence="6">
    <location>
        <begin position="389"/>
        <end position="415"/>
    </location>
</feature>
<dbReference type="PANTHER" id="PTHR33406">
    <property type="entry name" value="MEMBRANE PROTEIN MJ1562-RELATED"/>
    <property type="match status" value="1"/>
</dbReference>
<reference evidence="8" key="1">
    <citation type="submission" date="2018-06" db="EMBL/GenBank/DDBJ databases">
        <authorList>
            <person name="Zhirakovskaya E."/>
        </authorList>
    </citation>
    <scope>NUCLEOTIDE SEQUENCE</scope>
</reference>
<feature type="transmembrane region" description="Helical" evidence="6">
    <location>
        <begin position="793"/>
        <end position="809"/>
    </location>
</feature>
<feature type="transmembrane region" description="Helical" evidence="6">
    <location>
        <begin position="884"/>
        <end position="907"/>
    </location>
</feature>
<feature type="domain" description="SSD" evidence="7">
    <location>
        <begin position="244"/>
        <end position="366"/>
    </location>
</feature>
<dbReference type="GO" id="GO:0005886">
    <property type="term" value="C:plasma membrane"/>
    <property type="evidence" value="ECO:0007669"/>
    <property type="project" value="UniProtKB-SubCell"/>
</dbReference>
<feature type="transmembrane region" description="Helical" evidence="6">
    <location>
        <begin position="919"/>
        <end position="942"/>
    </location>
</feature>
<feature type="transmembrane region" description="Helical" evidence="6">
    <location>
        <begin position="842"/>
        <end position="863"/>
    </location>
</feature>
<dbReference type="PANTHER" id="PTHR33406:SF13">
    <property type="entry name" value="MEMBRANE PROTEIN YDFJ"/>
    <property type="match status" value="1"/>
</dbReference>
<gene>
    <name evidence="8" type="ORF">MNBD_IGNAVI01-2658</name>
</gene>
<evidence type="ECO:0000256" key="2">
    <source>
        <dbReference type="ARBA" id="ARBA00022475"/>
    </source>
</evidence>
<dbReference type="InterPro" id="IPR004869">
    <property type="entry name" value="MMPL_dom"/>
</dbReference>
<feature type="transmembrane region" description="Helical" evidence="6">
    <location>
        <begin position="241"/>
        <end position="261"/>
    </location>
</feature>
<evidence type="ECO:0000256" key="1">
    <source>
        <dbReference type="ARBA" id="ARBA00004651"/>
    </source>
</evidence>
<sequence>MNKLSKIIIKYRWIVISLITSATIFFGWRASKIGLNADFSTYLNQSNPLVERYNRIGKVFGSNSIGIALISSEDIFSEESLQLIKKLTDVYKNIDGIKYVTSLTNVVDFKKTEWGLEVGRLLNKGIIPQSAEALKDLKKYVMSKDRFVGNLISPDGTVSAIILKFDKSEISTSIKVNEVTDKIIALMPSSSNVKIYFGGMPFLVFNMTTLITNNFTVLIPLMILFLLLVLYLGLRHWAGVVFPMLVVLVSIVWTTGIMDLIGLKFNLLTGIMPVILLALGSADGIHLLKRYYEIRRKGISSVDAAIGTYNEMGMPILLTTITTMIGFSSLVISDFSVIKEFGLLTALGMLIALLTTVTLLPALLSFGVNPPKVKEKKVTGNFMKKVGLLIYNHPLVIVLSSGLIVIISIIAIPLINKDVDWTLCLQKGSSPYHAEMLLREKFGGSLPVDLVIDGDLKDPAVLHMMRRIEQKLESIPRLSKSQSIASIIAEMNNVMNDRYSIPNQRQGISNLWLLIEGKNMMDQITAKNNKEALLSAKLDTWHTEYLVKAVDSVESFLKTIPKEIAVIDLNKVPYNIKSGFIKIKQDEIYNSLSWTLKKYGLTPDKNQLEKIVNKAINSSADGNINTSIQSAVAEYLKGPQAEVELNINYINRLSSSITKLVNKKSYPDSAQIYAAIFSIGKVNKEDAGFLAASLEQIIKDTFGENRIQNSIAKINSIAPQNLTTDINFKRDIKGILWAVNENYLYSGYKKAENLLGRNKNAIVRTVKWNFYKAGMPSVLSQMEAELTPTQTESLLITLIFVVIILSFLFRSALVGFLAVVPIILTILINFTVMGFGNIGLDSFTSMIASIAIGLGIDYAIHFISRFKKELKEEGDTLKALQNTLGTTGISILTNAFSVGLGFIVLLAAGGQHIRRFGGLTSLTMIVSAFLTLTLIPSLFILIKPKFLKVFSKDEENKAQLDTGTKLDVKNKIKVQI</sequence>
<keyword evidence="5 6" id="KW-0472">Membrane</keyword>
<evidence type="ECO:0000313" key="8">
    <source>
        <dbReference type="EMBL" id="VAX16738.1"/>
    </source>
</evidence>
<feature type="transmembrane region" description="Helical" evidence="6">
    <location>
        <begin position="344"/>
        <end position="368"/>
    </location>
</feature>
<dbReference type="InterPro" id="IPR050545">
    <property type="entry name" value="Mycobact_MmpL"/>
</dbReference>
<keyword evidence="2" id="KW-1003">Cell membrane</keyword>
<dbReference type="PROSITE" id="PS50156">
    <property type="entry name" value="SSD"/>
    <property type="match status" value="2"/>
</dbReference>
<dbReference type="InterPro" id="IPR001036">
    <property type="entry name" value="Acrflvin-R"/>
</dbReference>
<dbReference type="Gene3D" id="1.20.1640.10">
    <property type="entry name" value="Multidrug efflux transporter AcrB transmembrane domain"/>
    <property type="match status" value="2"/>
</dbReference>
<evidence type="ECO:0000256" key="4">
    <source>
        <dbReference type="ARBA" id="ARBA00022989"/>
    </source>
</evidence>
<feature type="transmembrane region" description="Helical" evidence="6">
    <location>
        <begin position="215"/>
        <end position="234"/>
    </location>
</feature>
<dbReference type="EMBL" id="UOGD01000059">
    <property type="protein sequence ID" value="VAX16738.1"/>
    <property type="molecule type" value="Genomic_DNA"/>
</dbReference>
<feature type="transmembrane region" description="Helical" evidence="6">
    <location>
        <begin position="267"/>
        <end position="288"/>
    </location>
</feature>
<dbReference type="PRINTS" id="PR00702">
    <property type="entry name" value="ACRIFLAVINRP"/>
</dbReference>
<feature type="domain" description="SSD" evidence="7">
    <location>
        <begin position="814"/>
        <end position="941"/>
    </location>
</feature>
<feature type="transmembrane region" description="Helical" evidence="6">
    <location>
        <begin position="12"/>
        <end position="30"/>
    </location>
</feature>
<comment type="subcellular location">
    <subcellularLocation>
        <location evidence="1">Cell membrane</location>
        <topology evidence="1">Multi-pass membrane protein</topology>
    </subcellularLocation>
</comment>
<evidence type="ECO:0000256" key="5">
    <source>
        <dbReference type="ARBA" id="ARBA00023136"/>
    </source>
</evidence>
<proteinExistence type="predicted"/>
<dbReference type="InterPro" id="IPR000731">
    <property type="entry name" value="SSD"/>
</dbReference>
<keyword evidence="4 6" id="KW-1133">Transmembrane helix</keyword>